<dbReference type="PANTHER" id="PTHR11005">
    <property type="entry name" value="LYSOSOMAL ACID LIPASE-RELATED"/>
    <property type="match status" value="1"/>
</dbReference>
<gene>
    <name evidence="3" type="ORF">OS493_029739</name>
</gene>
<keyword evidence="4" id="KW-1185">Reference proteome</keyword>
<protein>
    <recommendedName>
        <fullName evidence="2">Partial AB-hydrolase lipase domain-containing protein</fullName>
    </recommendedName>
</protein>
<proteinExistence type="predicted"/>
<dbReference type="InterPro" id="IPR006693">
    <property type="entry name" value="AB_hydrolase_lipase"/>
</dbReference>
<dbReference type="InterPro" id="IPR029058">
    <property type="entry name" value="AB_hydrolase_fold"/>
</dbReference>
<dbReference type="Proteomes" id="UP001163046">
    <property type="component" value="Unassembled WGS sequence"/>
</dbReference>
<sequence>MAVYIVTSCVIVASILFPLLSCAPLEGQEDPDLYRSASELIVDRGYPVEEHNVTTPDGFILTMQRIPHGRNDKSSSKSTKPVVFLQHGLTMDSTNWILNGPSDSLGYILADRGFDVWLGNIRGNKYSQRHERLDPSDDDFWDWR</sequence>
<organism evidence="3 4">
    <name type="scientific">Desmophyllum pertusum</name>
    <dbReference type="NCBI Taxonomy" id="174260"/>
    <lineage>
        <taxon>Eukaryota</taxon>
        <taxon>Metazoa</taxon>
        <taxon>Cnidaria</taxon>
        <taxon>Anthozoa</taxon>
        <taxon>Hexacorallia</taxon>
        <taxon>Scleractinia</taxon>
        <taxon>Caryophylliina</taxon>
        <taxon>Caryophylliidae</taxon>
        <taxon>Desmophyllum</taxon>
    </lineage>
</organism>
<evidence type="ECO:0000313" key="4">
    <source>
        <dbReference type="Proteomes" id="UP001163046"/>
    </source>
</evidence>
<feature type="chain" id="PRO_5040825652" description="Partial AB-hydrolase lipase domain-containing protein" evidence="1">
    <location>
        <begin position="28"/>
        <end position="144"/>
    </location>
</feature>
<dbReference type="GO" id="GO:0006629">
    <property type="term" value="P:lipid metabolic process"/>
    <property type="evidence" value="ECO:0007669"/>
    <property type="project" value="InterPro"/>
</dbReference>
<dbReference type="AlphaFoldDB" id="A0A9W9ZC54"/>
<dbReference type="Pfam" id="PF04083">
    <property type="entry name" value="Abhydro_lipase"/>
    <property type="match status" value="1"/>
</dbReference>
<feature type="signal peptide" evidence="1">
    <location>
        <begin position="1"/>
        <end position="27"/>
    </location>
</feature>
<dbReference type="OrthoDB" id="6434424at2759"/>
<dbReference type="Gene3D" id="3.40.50.1820">
    <property type="entry name" value="alpha/beta hydrolase"/>
    <property type="match status" value="1"/>
</dbReference>
<evidence type="ECO:0000259" key="2">
    <source>
        <dbReference type="Pfam" id="PF04083"/>
    </source>
</evidence>
<feature type="domain" description="Partial AB-hydrolase lipase" evidence="2">
    <location>
        <begin position="38"/>
        <end position="100"/>
    </location>
</feature>
<evidence type="ECO:0000256" key="1">
    <source>
        <dbReference type="SAM" id="SignalP"/>
    </source>
</evidence>
<dbReference type="SUPFAM" id="SSF53474">
    <property type="entry name" value="alpha/beta-Hydrolases"/>
    <property type="match status" value="1"/>
</dbReference>
<reference evidence="3" key="1">
    <citation type="submission" date="2023-01" db="EMBL/GenBank/DDBJ databases">
        <title>Genome assembly of the deep-sea coral Lophelia pertusa.</title>
        <authorList>
            <person name="Herrera S."/>
            <person name="Cordes E."/>
        </authorList>
    </citation>
    <scope>NUCLEOTIDE SEQUENCE</scope>
    <source>
        <strain evidence="3">USNM1676648</strain>
        <tissue evidence="3">Polyp</tissue>
    </source>
</reference>
<dbReference type="EMBL" id="MU826380">
    <property type="protein sequence ID" value="KAJ7377379.1"/>
    <property type="molecule type" value="Genomic_DNA"/>
</dbReference>
<comment type="caution">
    <text evidence="3">The sequence shown here is derived from an EMBL/GenBank/DDBJ whole genome shotgun (WGS) entry which is preliminary data.</text>
</comment>
<name>A0A9W9ZC54_9CNID</name>
<accession>A0A9W9ZC54</accession>
<evidence type="ECO:0000313" key="3">
    <source>
        <dbReference type="EMBL" id="KAJ7377379.1"/>
    </source>
</evidence>
<keyword evidence="1" id="KW-0732">Signal</keyword>